<dbReference type="RefSeq" id="WP_306159070.1">
    <property type="nucleotide sequence ID" value="NZ_CP132314.1"/>
</dbReference>
<organism evidence="3 4">
    <name type="scientific">Shinella oryzae</name>
    <dbReference type="NCBI Taxonomy" id="2871820"/>
    <lineage>
        <taxon>Bacteria</taxon>
        <taxon>Pseudomonadati</taxon>
        <taxon>Pseudomonadota</taxon>
        <taxon>Alphaproteobacteria</taxon>
        <taxon>Hyphomicrobiales</taxon>
        <taxon>Rhizobiaceae</taxon>
        <taxon>Shinella</taxon>
    </lineage>
</organism>
<dbReference type="InterPro" id="IPR036291">
    <property type="entry name" value="NAD(P)-bd_dom_sf"/>
</dbReference>
<dbReference type="SUPFAM" id="SSF51735">
    <property type="entry name" value="NAD(P)-binding Rossmann-fold domains"/>
    <property type="match status" value="1"/>
</dbReference>
<dbReference type="InterPro" id="IPR008927">
    <property type="entry name" value="6-PGluconate_DH-like_C_sf"/>
</dbReference>
<dbReference type="InterPro" id="IPR003099">
    <property type="entry name" value="Prephen_DH"/>
</dbReference>
<keyword evidence="1" id="KW-0560">Oxidoreductase</keyword>
<dbReference type="InterPro" id="IPR046826">
    <property type="entry name" value="PDH_N"/>
</dbReference>
<dbReference type="PROSITE" id="PS51176">
    <property type="entry name" value="PDH_ADH"/>
    <property type="match status" value="1"/>
</dbReference>
<evidence type="ECO:0000259" key="2">
    <source>
        <dbReference type="PROSITE" id="PS51176"/>
    </source>
</evidence>
<protein>
    <submittedName>
        <fullName evidence="3">Prephenate/arogenate dehydrogenase family protein</fullName>
    </submittedName>
</protein>
<evidence type="ECO:0000313" key="3">
    <source>
        <dbReference type="EMBL" id="WLS03475.1"/>
    </source>
</evidence>
<dbReference type="PANTHER" id="PTHR21363">
    <property type="entry name" value="PREPHENATE DEHYDROGENASE"/>
    <property type="match status" value="1"/>
</dbReference>
<name>A0ABY9K4F9_9HYPH</name>
<dbReference type="Proteomes" id="UP001225788">
    <property type="component" value="Chromosome"/>
</dbReference>
<accession>A0ABY9K4F9</accession>
<dbReference type="InterPro" id="IPR050812">
    <property type="entry name" value="Preph/Arog_dehydrog"/>
</dbReference>
<sequence>MTDGHFDKIALIGIGLIGSSIARAVKLKGLAKSVVISSRSQETLDRARALDLGTDYVLDAGEAVEDADLVIVSVPVGASGKVAEAIAPHLKPGAIVTDVGSTKGSVVAQMLPHIPKGVHFIPGHPLAGTEHSGPDAGFAELFQGRWCILTPVHGTDKEAKRRLAAFWEALGSKVDEMDMEHHDKVLAIVSHLPHIIAYNIVGTADDLETVTESEVIKYSASGFRDFTRLAASDPTMWRDVCLHNKDAILEMLARFSEDLAYLQRAIRWGDGEKLFDLFTRTRAIRRSIIDAGQDTSAPNFGRPVPDEKA</sequence>
<evidence type="ECO:0000256" key="1">
    <source>
        <dbReference type="ARBA" id="ARBA00023002"/>
    </source>
</evidence>
<evidence type="ECO:0000313" key="4">
    <source>
        <dbReference type="Proteomes" id="UP001225788"/>
    </source>
</evidence>
<gene>
    <name evidence="3" type="ORF">Q9315_02225</name>
</gene>
<feature type="domain" description="Prephenate/arogenate dehydrogenase" evidence="2">
    <location>
        <begin position="7"/>
        <end position="296"/>
    </location>
</feature>
<dbReference type="Gene3D" id="3.40.50.720">
    <property type="entry name" value="NAD(P)-binding Rossmann-like Domain"/>
    <property type="match status" value="1"/>
</dbReference>
<dbReference type="EMBL" id="CP132314">
    <property type="protein sequence ID" value="WLS03475.1"/>
    <property type="molecule type" value="Genomic_DNA"/>
</dbReference>
<dbReference type="Gene3D" id="1.10.3660.10">
    <property type="entry name" value="6-phosphogluconate dehydrogenase C-terminal like domain"/>
    <property type="match status" value="1"/>
</dbReference>
<dbReference type="Pfam" id="PF02153">
    <property type="entry name" value="PDH_N"/>
    <property type="match status" value="1"/>
</dbReference>
<proteinExistence type="predicted"/>
<dbReference type="PANTHER" id="PTHR21363:SF0">
    <property type="entry name" value="PREPHENATE DEHYDROGENASE [NADP(+)]"/>
    <property type="match status" value="1"/>
</dbReference>
<dbReference type="NCBIfam" id="NF005694">
    <property type="entry name" value="PRK07502.1"/>
    <property type="match status" value="1"/>
</dbReference>
<dbReference type="InterPro" id="IPR046825">
    <property type="entry name" value="PDH_C"/>
</dbReference>
<keyword evidence="4" id="KW-1185">Reference proteome</keyword>
<dbReference type="SUPFAM" id="SSF48179">
    <property type="entry name" value="6-phosphogluconate dehydrogenase C-terminal domain-like"/>
    <property type="match status" value="1"/>
</dbReference>
<dbReference type="Pfam" id="PF20463">
    <property type="entry name" value="PDH_C"/>
    <property type="match status" value="1"/>
</dbReference>
<reference evidence="3 4" key="1">
    <citation type="submission" date="2023-08" db="EMBL/GenBank/DDBJ databases">
        <title>Pathogen: clinical or host-associated sample.</title>
        <authorList>
            <person name="Hergert J."/>
            <person name="Casey R."/>
            <person name="Wagner J."/>
            <person name="Young E.L."/>
            <person name="Oakeson K.F."/>
        </authorList>
    </citation>
    <scope>NUCLEOTIDE SEQUENCE [LARGE SCALE GENOMIC DNA]</scope>
    <source>
        <strain evidence="3 4">UPHL-collab-2</strain>
    </source>
</reference>